<keyword evidence="8" id="KW-0807">Transducer</keyword>
<evidence type="ECO:0000256" key="7">
    <source>
        <dbReference type="ARBA" id="ARBA00023170"/>
    </source>
</evidence>
<proteinExistence type="inferred from homology"/>
<dbReference type="OrthoDB" id="5950040at2759"/>
<evidence type="ECO:0000256" key="4">
    <source>
        <dbReference type="ARBA" id="ARBA00022989"/>
    </source>
</evidence>
<dbReference type="PROSITE" id="PS50262">
    <property type="entry name" value="G_PROTEIN_RECEP_F1_2"/>
    <property type="match status" value="1"/>
</dbReference>
<organism evidence="11 12">
    <name type="scientific">Apolygus lucorum</name>
    <name type="common">Small green plant bug</name>
    <name type="synonym">Lygocoris lucorum</name>
    <dbReference type="NCBI Taxonomy" id="248454"/>
    <lineage>
        <taxon>Eukaryota</taxon>
        <taxon>Metazoa</taxon>
        <taxon>Ecdysozoa</taxon>
        <taxon>Arthropoda</taxon>
        <taxon>Hexapoda</taxon>
        <taxon>Insecta</taxon>
        <taxon>Pterygota</taxon>
        <taxon>Neoptera</taxon>
        <taxon>Paraneoptera</taxon>
        <taxon>Hemiptera</taxon>
        <taxon>Heteroptera</taxon>
        <taxon>Panheteroptera</taxon>
        <taxon>Cimicomorpha</taxon>
        <taxon>Miridae</taxon>
        <taxon>Mirini</taxon>
        <taxon>Apolygus</taxon>
    </lineage>
</organism>
<sequence>MNTSAGPEPDIYDPEIIAKFIRERMGSPRLPLALPTTIVYTGIFVTGVFGNTSVCMTIVKTKALHTTTNYYLFSLAVSDLCLLLLDEEFETY</sequence>
<dbReference type="GO" id="GO:0008188">
    <property type="term" value="F:neuropeptide receptor activity"/>
    <property type="evidence" value="ECO:0007669"/>
    <property type="project" value="TreeGrafter"/>
</dbReference>
<comment type="subcellular location">
    <subcellularLocation>
        <location evidence="1">Membrane</location>
        <topology evidence="1">Multi-pass membrane protein</topology>
    </subcellularLocation>
</comment>
<evidence type="ECO:0000256" key="8">
    <source>
        <dbReference type="ARBA" id="ARBA00023224"/>
    </source>
</evidence>
<comment type="similarity">
    <text evidence="2">Belongs to the G-protein coupled receptor 1 family.</text>
</comment>
<protein>
    <recommendedName>
        <fullName evidence="10">G-protein coupled receptors family 1 profile domain-containing protein</fullName>
    </recommendedName>
</protein>
<dbReference type="Gene3D" id="1.20.1070.10">
    <property type="entry name" value="Rhodopsin 7-helix transmembrane proteins"/>
    <property type="match status" value="1"/>
</dbReference>
<evidence type="ECO:0000256" key="6">
    <source>
        <dbReference type="ARBA" id="ARBA00023136"/>
    </source>
</evidence>
<dbReference type="AlphaFoldDB" id="A0A8S9Y4S6"/>
<reference evidence="11" key="1">
    <citation type="journal article" date="2021" name="Mol. Ecol. Resour.">
        <title>Apolygus lucorum genome provides insights into omnivorousness and mesophyll feeding.</title>
        <authorList>
            <person name="Liu Y."/>
            <person name="Liu H."/>
            <person name="Wang H."/>
            <person name="Huang T."/>
            <person name="Liu B."/>
            <person name="Yang B."/>
            <person name="Yin L."/>
            <person name="Li B."/>
            <person name="Zhang Y."/>
            <person name="Zhang S."/>
            <person name="Jiang F."/>
            <person name="Zhang X."/>
            <person name="Ren Y."/>
            <person name="Wang B."/>
            <person name="Wang S."/>
            <person name="Lu Y."/>
            <person name="Wu K."/>
            <person name="Fan W."/>
            <person name="Wang G."/>
        </authorList>
    </citation>
    <scope>NUCLEOTIDE SEQUENCE</scope>
    <source>
        <strain evidence="11">12Hb</strain>
    </source>
</reference>
<dbReference type="PRINTS" id="PR00237">
    <property type="entry name" value="GPCRRHODOPSN"/>
</dbReference>
<keyword evidence="3 9" id="KW-0812">Transmembrane</keyword>
<feature type="domain" description="G-protein coupled receptors family 1 profile" evidence="10">
    <location>
        <begin position="50"/>
        <end position="92"/>
    </location>
</feature>
<evidence type="ECO:0000256" key="9">
    <source>
        <dbReference type="SAM" id="Phobius"/>
    </source>
</evidence>
<evidence type="ECO:0000256" key="1">
    <source>
        <dbReference type="ARBA" id="ARBA00004141"/>
    </source>
</evidence>
<gene>
    <name evidence="11" type="ORF">GE061_000502</name>
</gene>
<evidence type="ECO:0000256" key="3">
    <source>
        <dbReference type="ARBA" id="ARBA00022692"/>
    </source>
</evidence>
<dbReference type="PANTHER" id="PTHR24243">
    <property type="entry name" value="G-PROTEIN COUPLED RECEPTOR"/>
    <property type="match status" value="1"/>
</dbReference>
<dbReference type="InterPro" id="IPR000276">
    <property type="entry name" value="GPCR_Rhodpsn"/>
</dbReference>
<evidence type="ECO:0000259" key="10">
    <source>
        <dbReference type="PROSITE" id="PS50262"/>
    </source>
</evidence>
<dbReference type="GO" id="GO:0005886">
    <property type="term" value="C:plasma membrane"/>
    <property type="evidence" value="ECO:0007669"/>
    <property type="project" value="TreeGrafter"/>
</dbReference>
<evidence type="ECO:0000313" key="12">
    <source>
        <dbReference type="Proteomes" id="UP000466442"/>
    </source>
</evidence>
<dbReference type="PANTHER" id="PTHR24243:SF107">
    <property type="entry name" value="NEUROPEPTIDES CAPA RECEPTOR"/>
    <property type="match status" value="1"/>
</dbReference>
<keyword evidence="12" id="KW-1185">Reference proteome</keyword>
<name>A0A8S9Y4S6_APOLU</name>
<keyword evidence="7" id="KW-0675">Receptor</keyword>
<evidence type="ECO:0000256" key="5">
    <source>
        <dbReference type="ARBA" id="ARBA00023040"/>
    </source>
</evidence>
<accession>A0A8S9Y4S6</accession>
<evidence type="ECO:0000313" key="11">
    <source>
        <dbReference type="EMBL" id="KAF6216163.1"/>
    </source>
</evidence>
<keyword evidence="5" id="KW-0297">G-protein coupled receptor</keyword>
<feature type="transmembrane region" description="Helical" evidence="9">
    <location>
        <begin position="38"/>
        <end position="59"/>
    </location>
</feature>
<evidence type="ECO:0000256" key="2">
    <source>
        <dbReference type="ARBA" id="ARBA00010663"/>
    </source>
</evidence>
<dbReference type="Proteomes" id="UP000466442">
    <property type="component" value="Linkage Group LG1"/>
</dbReference>
<keyword evidence="4 9" id="KW-1133">Transmembrane helix</keyword>
<dbReference type="InterPro" id="IPR017452">
    <property type="entry name" value="GPCR_Rhodpsn_7TM"/>
</dbReference>
<dbReference type="EMBL" id="WIXP02000001">
    <property type="protein sequence ID" value="KAF6216163.1"/>
    <property type="molecule type" value="Genomic_DNA"/>
</dbReference>
<comment type="caution">
    <text evidence="11">The sequence shown here is derived from an EMBL/GenBank/DDBJ whole genome shotgun (WGS) entry which is preliminary data.</text>
</comment>
<dbReference type="SUPFAM" id="SSF81321">
    <property type="entry name" value="Family A G protein-coupled receptor-like"/>
    <property type="match status" value="1"/>
</dbReference>
<keyword evidence="6 9" id="KW-0472">Membrane</keyword>
<dbReference type="Pfam" id="PF00001">
    <property type="entry name" value="7tm_1"/>
    <property type="match status" value="1"/>
</dbReference>